<feature type="region of interest" description="Disordered" evidence="1">
    <location>
        <begin position="1"/>
        <end position="20"/>
    </location>
</feature>
<reference evidence="2 3" key="1">
    <citation type="journal article" date="2018" name="Sci. Rep.">
        <title>Genomic signatures of local adaptation to the degree of environmental predictability in rotifers.</title>
        <authorList>
            <person name="Franch-Gras L."/>
            <person name="Hahn C."/>
            <person name="Garcia-Roger E.M."/>
            <person name="Carmona M.J."/>
            <person name="Serra M."/>
            <person name="Gomez A."/>
        </authorList>
    </citation>
    <scope>NUCLEOTIDE SEQUENCE [LARGE SCALE GENOMIC DNA]</scope>
    <source>
        <strain evidence="2">HYR1</strain>
    </source>
</reference>
<gene>
    <name evidence="2" type="ORF">BpHYR1_049807</name>
</gene>
<comment type="caution">
    <text evidence="2">The sequence shown here is derived from an EMBL/GenBank/DDBJ whole genome shotgun (WGS) entry which is preliminary data.</text>
</comment>
<sequence>MQANTKNIPSNKEAPPAAPVEPPVSFQEFCLSSSNVFGFTLPCCQHTSLESSAKAKSQSPRSLEISYLIHGVQINRGFFFRLTTGQESNTWYSRRNSSAQSSNGSSRVLFSCVFFGTLKTSSDHVWFQ</sequence>
<organism evidence="2 3">
    <name type="scientific">Brachionus plicatilis</name>
    <name type="common">Marine rotifer</name>
    <name type="synonym">Brachionus muelleri</name>
    <dbReference type="NCBI Taxonomy" id="10195"/>
    <lineage>
        <taxon>Eukaryota</taxon>
        <taxon>Metazoa</taxon>
        <taxon>Spiralia</taxon>
        <taxon>Gnathifera</taxon>
        <taxon>Rotifera</taxon>
        <taxon>Eurotatoria</taxon>
        <taxon>Monogononta</taxon>
        <taxon>Pseudotrocha</taxon>
        <taxon>Ploima</taxon>
        <taxon>Brachionidae</taxon>
        <taxon>Brachionus</taxon>
    </lineage>
</organism>
<evidence type="ECO:0000313" key="2">
    <source>
        <dbReference type="EMBL" id="RNA24226.1"/>
    </source>
</evidence>
<name>A0A3M7RKY9_BRAPC</name>
<dbReference type="Proteomes" id="UP000276133">
    <property type="component" value="Unassembled WGS sequence"/>
</dbReference>
<keyword evidence="3" id="KW-1185">Reference proteome</keyword>
<accession>A0A3M7RKY9</accession>
<evidence type="ECO:0000313" key="3">
    <source>
        <dbReference type="Proteomes" id="UP000276133"/>
    </source>
</evidence>
<feature type="compositionally biased region" description="Polar residues" evidence="1">
    <location>
        <begin position="1"/>
        <end position="10"/>
    </location>
</feature>
<proteinExistence type="predicted"/>
<dbReference type="EMBL" id="REGN01003155">
    <property type="protein sequence ID" value="RNA24226.1"/>
    <property type="molecule type" value="Genomic_DNA"/>
</dbReference>
<protein>
    <submittedName>
        <fullName evidence="2">Uncharacterized protein</fullName>
    </submittedName>
</protein>
<evidence type="ECO:0000256" key="1">
    <source>
        <dbReference type="SAM" id="MobiDB-lite"/>
    </source>
</evidence>
<dbReference type="AlphaFoldDB" id="A0A3M7RKY9"/>